<dbReference type="PANTHER" id="PTHR33881">
    <property type="entry name" value="NEUROGENIC LOCUS NOTCH-LIKE PROTEIN"/>
    <property type="match status" value="1"/>
</dbReference>
<keyword evidence="1" id="KW-0472">Membrane</keyword>
<dbReference type="Proteomes" id="UP001443914">
    <property type="component" value="Unassembled WGS sequence"/>
</dbReference>
<feature type="chain" id="PRO_5043699289" evidence="2">
    <location>
        <begin position="26"/>
        <end position="227"/>
    </location>
</feature>
<accession>A0AAW1I3M4</accession>
<name>A0AAW1I3M4_SAPOF</name>
<keyword evidence="2" id="KW-0732">Signal</keyword>
<evidence type="ECO:0000256" key="2">
    <source>
        <dbReference type="SAM" id="SignalP"/>
    </source>
</evidence>
<evidence type="ECO:0000313" key="3">
    <source>
        <dbReference type="EMBL" id="KAK9683533.1"/>
    </source>
</evidence>
<sequence length="227" mass="25392">MNSTNIICFFMIIISLILSFHGAHSVYPDYDNRTSNSCTRNLCGMGTCRNITRYPFYECYCPSGWLQYFDNKTAVRGNAACVFPQCSFNYSCYNNNQQQQQFRQQDLSDDDPQNSNVCSIKGICGQGYCRYDEFNSNEFPYTCVCDNGATNLLGNSTLPCFPPCAFGDECSILHTNNDTPPALPPSDGKEKEKQGEEAGWIIGVLGGVGSIGMASYFIARRFRNRNV</sequence>
<feature type="transmembrane region" description="Helical" evidence="1">
    <location>
        <begin position="198"/>
        <end position="219"/>
    </location>
</feature>
<gene>
    <name evidence="3" type="ORF">RND81_10G148400</name>
</gene>
<evidence type="ECO:0000256" key="1">
    <source>
        <dbReference type="SAM" id="Phobius"/>
    </source>
</evidence>
<keyword evidence="4" id="KW-1185">Reference proteome</keyword>
<comment type="caution">
    <text evidence="3">The sequence shown here is derived from an EMBL/GenBank/DDBJ whole genome shotgun (WGS) entry which is preliminary data.</text>
</comment>
<dbReference type="EMBL" id="JBDFQZ010000010">
    <property type="protein sequence ID" value="KAK9683533.1"/>
    <property type="molecule type" value="Genomic_DNA"/>
</dbReference>
<evidence type="ECO:0000313" key="4">
    <source>
        <dbReference type="Proteomes" id="UP001443914"/>
    </source>
</evidence>
<feature type="signal peptide" evidence="2">
    <location>
        <begin position="1"/>
        <end position="25"/>
    </location>
</feature>
<keyword evidence="1" id="KW-0812">Transmembrane</keyword>
<dbReference type="AlphaFoldDB" id="A0AAW1I3M4"/>
<reference evidence="3" key="1">
    <citation type="submission" date="2024-03" db="EMBL/GenBank/DDBJ databases">
        <title>WGS assembly of Saponaria officinalis var. Norfolk2.</title>
        <authorList>
            <person name="Jenkins J."/>
            <person name="Shu S."/>
            <person name="Grimwood J."/>
            <person name="Barry K."/>
            <person name="Goodstein D."/>
            <person name="Schmutz J."/>
            <person name="Leebens-Mack J."/>
            <person name="Osbourn A."/>
        </authorList>
    </citation>
    <scope>NUCLEOTIDE SEQUENCE [LARGE SCALE GENOMIC DNA]</scope>
    <source>
        <strain evidence="3">JIC</strain>
    </source>
</reference>
<keyword evidence="1" id="KW-1133">Transmembrane helix</keyword>
<dbReference type="PANTHER" id="PTHR33881:SF17">
    <property type="entry name" value="EGF-LIKE DOMAIN-CONTAINING PROTEIN"/>
    <property type="match status" value="1"/>
</dbReference>
<protein>
    <submittedName>
        <fullName evidence="3">Uncharacterized protein</fullName>
    </submittedName>
</protein>
<organism evidence="3 4">
    <name type="scientific">Saponaria officinalis</name>
    <name type="common">Common soapwort</name>
    <name type="synonym">Lychnis saponaria</name>
    <dbReference type="NCBI Taxonomy" id="3572"/>
    <lineage>
        <taxon>Eukaryota</taxon>
        <taxon>Viridiplantae</taxon>
        <taxon>Streptophyta</taxon>
        <taxon>Embryophyta</taxon>
        <taxon>Tracheophyta</taxon>
        <taxon>Spermatophyta</taxon>
        <taxon>Magnoliopsida</taxon>
        <taxon>eudicotyledons</taxon>
        <taxon>Gunneridae</taxon>
        <taxon>Pentapetalae</taxon>
        <taxon>Caryophyllales</taxon>
        <taxon>Caryophyllaceae</taxon>
        <taxon>Caryophylleae</taxon>
        <taxon>Saponaria</taxon>
    </lineage>
</organism>
<proteinExistence type="predicted"/>